<accession>A0A1V3JSS2</accession>
<dbReference type="EMBL" id="MLHQ01000008">
    <property type="protein sequence ID" value="OOF59707.1"/>
    <property type="molecule type" value="Genomic_DNA"/>
</dbReference>
<dbReference type="InterPro" id="IPR046507">
    <property type="entry name" value="DUF6685"/>
</dbReference>
<keyword evidence="2" id="KW-1185">Reference proteome</keyword>
<dbReference type="Pfam" id="PF20390">
    <property type="entry name" value="DUF6685"/>
    <property type="match status" value="1"/>
</dbReference>
<dbReference type="OrthoDB" id="9157053at2"/>
<dbReference type="Proteomes" id="UP000188602">
    <property type="component" value="Unassembled WGS sequence"/>
</dbReference>
<protein>
    <submittedName>
        <fullName evidence="1">Uncharacterized protein</fullName>
    </submittedName>
</protein>
<dbReference type="RefSeq" id="WP_077423089.1">
    <property type="nucleotide sequence ID" value="NZ_MLHQ01000008.1"/>
</dbReference>
<gene>
    <name evidence="1" type="ORF">BKL49_02650</name>
</gene>
<comment type="caution">
    <text evidence="1">The sequence shown here is derived from an EMBL/GenBank/DDBJ whole genome shotgun (WGS) entry which is preliminary data.</text>
</comment>
<sequence>MNNITYQFFSFLQLCSKFLKARTPTIITCYNLNYILKQNKTQFKPKLKFNNILGNRRYFWEFFNKYCIEWRYRKYEGRVASSCNQELLPMLKSLLSSKMIPNWLCEIQTITNVSSSKSLLSEFTNLNDLVLQDSQDLISEITLENLSKNMRHYESKIFHVETEIVSCELWSKTFTWHNTGGSHHFAAARYIANELGKEVKLTVNLELTYLDEEQFHSLFSKYEIFIISNRDVIAYQMLFETLLNSKIPFITAPIDTYFSHDEDYSSLRLFAFYRSEKTSHLIIEIFKHSSALNLYDYFHTLISQQTFMIKELENVLPPIVYNTIKY</sequence>
<evidence type="ECO:0000313" key="1">
    <source>
        <dbReference type="EMBL" id="OOF59707.1"/>
    </source>
</evidence>
<organism evidence="1 2">
    <name type="scientific">Rodentibacter myodis</name>
    <dbReference type="NCBI Taxonomy" id="1907939"/>
    <lineage>
        <taxon>Bacteria</taxon>
        <taxon>Pseudomonadati</taxon>
        <taxon>Pseudomonadota</taxon>
        <taxon>Gammaproteobacteria</taxon>
        <taxon>Pasteurellales</taxon>
        <taxon>Pasteurellaceae</taxon>
        <taxon>Rodentibacter</taxon>
    </lineage>
</organism>
<proteinExistence type="predicted"/>
<reference evidence="1 2" key="1">
    <citation type="submission" date="2016-10" db="EMBL/GenBank/DDBJ databases">
        <title>Rodentibacter gen. nov. and new species.</title>
        <authorList>
            <person name="Christensen H."/>
        </authorList>
    </citation>
    <scope>NUCLEOTIDE SEQUENCE [LARGE SCALE GENOMIC DNA]</scope>
    <source>
        <strain evidence="1 2">Ac151</strain>
    </source>
</reference>
<dbReference type="AlphaFoldDB" id="A0A1V3JSS2"/>
<evidence type="ECO:0000313" key="2">
    <source>
        <dbReference type="Proteomes" id="UP000188602"/>
    </source>
</evidence>
<name>A0A1V3JSS2_9PAST</name>